<accession>A0A448X8P9</accession>
<comment type="caution">
    <text evidence="1">The sequence shown here is derived from an EMBL/GenBank/DDBJ whole genome shotgun (WGS) entry which is preliminary data.</text>
</comment>
<keyword evidence="2" id="KW-1185">Reference proteome</keyword>
<protein>
    <submittedName>
        <fullName evidence="1">Uncharacterized protein</fullName>
    </submittedName>
</protein>
<dbReference type="Proteomes" id="UP000784294">
    <property type="component" value="Unassembled WGS sequence"/>
</dbReference>
<organism evidence="1 2">
    <name type="scientific">Protopolystoma xenopodis</name>
    <dbReference type="NCBI Taxonomy" id="117903"/>
    <lineage>
        <taxon>Eukaryota</taxon>
        <taxon>Metazoa</taxon>
        <taxon>Spiralia</taxon>
        <taxon>Lophotrochozoa</taxon>
        <taxon>Platyhelminthes</taxon>
        <taxon>Monogenea</taxon>
        <taxon>Polyopisthocotylea</taxon>
        <taxon>Polystomatidea</taxon>
        <taxon>Polystomatidae</taxon>
        <taxon>Protopolystoma</taxon>
    </lineage>
</organism>
<reference evidence="1" key="1">
    <citation type="submission" date="2018-11" db="EMBL/GenBank/DDBJ databases">
        <authorList>
            <consortium name="Pathogen Informatics"/>
        </authorList>
    </citation>
    <scope>NUCLEOTIDE SEQUENCE</scope>
</reference>
<sequence length="114" mass="13035">MPSQPSESAAEWGRWVIECRSKWEGLFYGLLAWQTLVLRVRFQQDNVRISLQMHYEKRSSVLYVVMPAKHGSASPSRACRHTTCSPCLWQCTCMLLELPTPMFVPMGEGGCVRI</sequence>
<evidence type="ECO:0000313" key="2">
    <source>
        <dbReference type="Proteomes" id="UP000784294"/>
    </source>
</evidence>
<dbReference type="AlphaFoldDB" id="A0A448X8P9"/>
<dbReference type="EMBL" id="CAAALY010117130">
    <property type="protein sequence ID" value="VEL30944.1"/>
    <property type="molecule type" value="Genomic_DNA"/>
</dbReference>
<name>A0A448X8P9_9PLAT</name>
<evidence type="ECO:0000313" key="1">
    <source>
        <dbReference type="EMBL" id="VEL30944.1"/>
    </source>
</evidence>
<proteinExistence type="predicted"/>
<gene>
    <name evidence="1" type="ORF">PXEA_LOCUS24384</name>
</gene>